<proteinExistence type="inferred from homology"/>
<dbReference type="GO" id="GO:0004497">
    <property type="term" value="F:monooxygenase activity"/>
    <property type="evidence" value="ECO:0007669"/>
    <property type="project" value="TreeGrafter"/>
</dbReference>
<comment type="similarity">
    <text evidence="1">Belongs to the caleosin family.</text>
</comment>
<dbReference type="PANTHER" id="PTHR31495:SF0">
    <property type="entry name" value="BINDING PROTEIN CALEOSIN, PUTATIVE (AFU_ORTHOLOGUE AFUA_5G13750)-RELATED"/>
    <property type="match status" value="1"/>
</dbReference>
<evidence type="ECO:0000313" key="3">
    <source>
        <dbReference type="EMBL" id="KIY62204.1"/>
    </source>
</evidence>
<feature type="transmembrane region" description="Helical" evidence="2">
    <location>
        <begin position="38"/>
        <end position="59"/>
    </location>
</feature>
<dbReference type="PANTHER" id="PTHR31495">
    <property type="entry name" value="PEROXYGENASE 3-RELATED"/>
    <property type="match status" value="1"/>
</dbReference>
<evidence type="ECO:0000313" key="4">
    <source>
        <dbReference type="Proteomes" id="UP000054007"/>
    </source>
</evidence>
<dbReference type="InterPro" id="IPR007736">
    <property type="entry name" value="Caleosin-related"/>
</dbReference>
<accession>A0A0D7AWJ6</accession>
<organism evidence="3 4">
    <name type="scientific">Cylindrobasidium torrendii FP15055 ss-10</name>
    <dbReference type="NCBI Taxonomy" id="1314674"/>
    <lineage>
        <taxon>Eukaryota</taxon>
        <taxon>Fungi</taxon>
        <taxon>Dikarya</taxon>
        <taxon>Basidiomycota</taxon>
        <taxon>Agaricomycotina</taxon>
        <taxon>Agaricomycetes</taxon>
        <taxon>Agaricomycetidae</taxon>
        <taxon>Agaricales</taxon>
        <taxon>Marasmiineae</taxon>
        <taxon>Physalacriaceae</taxon>
        <taxon>Cylindrobasidium</taxon>
    </lineage>
</organism>
<protein>
    <submittedName>
        <fullName evidence="3">Caleosin-domain-containing protein</fullName>
    </submittedName>
</protein>
<dbReference type="STRING" id="1314674.A0A0D7AWJ6"/>
<keyword evidence="4" id="KW-1185">Reference proteome</keyword>
<evidence type="ECO:0000256" key="1">
    <source>
        <dbReference type="ARBA" id="ARBA00006765"/>
    </source>
</evidence>
<sequence>MAPGISTSTSPTAHLSFFDRDSDGIISPWDTYVGLRKLHWGIFLSVLGMAIIHGGFAYFTQPRIIPDPLFRIHSSGISGAIHGSTTNGYAPNGDFVPVNFDRTFKLYSSLADKNGLTIYDTIRMVNQQRCALDFFGTFAAVFEWFATWMVLWPLTGKGSWSTLVIRKDDVQGIFDGTVFYRVAGEDIPEHL</sequence>
<feature type="transmembrane region" description="Helical" evidence="2">
    <location>
        <begin position="131"/>
        <end position="151"/>
    </location>
</feature>
<reference evidence="3 4" key="1">
    <citation type="journal article" date="2015" name="Fungal Genet. Biol.">
        <title>Evolution of novel wood decay mechanisms in Agaricales revealed by the genome sequences of Fistulina hepatica and Cylindrobasidium torrendii.</title>
        <authorList>
            <person name="Floudas D."/>
            <person name="Held B.W."/>
            <person name="Riley R."/>
            <person name="Nagy L.G."/>
            <person name="Koehler G."/>
            <person name="Ransdell A.S."/>
            <person name="Younus H."/>
            <person name="Chow J."/>
            <person name="Chiniquy J."/>
            <person name="Lipzen A."/>
            <person name="Tritt A."/>
            <person name="Sun H."/>
            <person name="Haridas S."/>
            <person name="LaButti K."/>
            <person name="Ohm R.A."/>
            <person name="Kues U."/>
            <person name="Blanchette R.A."/>
            <person name="Grigoriev I.V."/>
            <person name="Minto R.E."/>
            <person name="Hibbett D.S."/>
        </authorList>
    </citation>
    <scope>NUCLEOTIDE SEQUENCE [LARGE SCALE GENOMIC DNA]</scope>
    <source>
        <strain evidence="3 4">FP15055 ss-10</strain>
    </source>
</reference>
<dbReference type="GO" id="GO:0005509">
    <property type="term" value="F:calcium ion binding"/>
    <property type="evidence" value="ECO:0007669"/>
    <property type="project" value="TreeGrafter"/>
</dbReference>
<gene>
    <name evidence="3" type="ORF">CYLTODRAFT_433385</name>
</gene>
<name>A0A0D7AWJ6_9AGAR</name>
<dbReference type="EMBL" id="KN880811">
    <property type="protein sequence ID" value="KIY62204.1"/>
    <property type="molecule type" value="Genomic_DNA"/>
</dbReference>
<keyword evidence="2" id="KW-0812">Transmembrane</keyword>
<dbReference type="OrthoDB" id="640742at2759"/>
<evidence type="ECO:0000256" key="2">
    <source>
        <dbReference type="SAM" id="Phobius"/>
    </source>
</evidence>
<dbReference type="Proteomes" id="UP000054007">
    <property type="component" value="Unassembled WGS sequence"/>
</dbReference>
<keyword evidence="2" id="KW-0472">Membrane</keyword>
<dbReference type="Pfam" id="PF05042">
    <property type="entry name" value="Caleosin"/>
    <property type="match status" value="1"/>
</dbReference>
<dbReference type="AlphaFoldDB" id="A0A0D7AWJ6"/>
<keyword evidence="2" id="KW-1133">Transmembrane helix</keyword>